<comment type="caution">
    <text evidence="1">The sequence shown here is derived from an EMBL/GenBank/DDBJ whole genome shotgun (WGS) entry which is preliminary data.</text>
</comment>
<proteinExistence type="predicted"/>
<evidence type="ECO:0000313" key="2">
    <source>
        <dbReference type="Proteomes" id="UP000663824"/>
    </source>
</evidence>
<organism evidence="1 2">
    <name type="scientific">Rotaria magnacalcarata</name>
    <dbReference type="NCBI Taxonomy" id="392030"/>
    <lineage>
        <taxon>Eukaryota</taxon>
        <taxon>Metazoa</taxon>
        <taxon>Spiralia</taxon>
        <taxon>Gnathifera</taxon>
        <taxon>Rotifera</taxon>
        <taxon>Eurotatoria</taxon>
        <taxon>Bdelloidea</taxon>
        <taxon>Philodinida</taxon>
        <taxon>Philodinidae</taxon>
        <taxon>Rotaria</taxon>
    </lineage>
</organism>
<gene>
    <name evidence="1" type="ORF">MBJ925_LOCUS30228</name>
</gene>
<reference evidence="1" key="1">
    <citation type="submission" date="2021-02" db="EMBL/GenBank/DDBJ databases">
        <authorList>
            <person name="Nowell W R."/>
        </authorList>
    </citation>
    <scope>NUCLEOTIDE SEQUENCE</scope>
</reference>
<dbReference type="EMBL" id="CAJNRE010016333">
    <property type="protein sequence ID" value="CAF2145478.1"/>
    <property type="molecule type" value="Genomic_DNA"/>
</dbReference>
<dbReference type="Proteomes" id="UP000663824">
    <property type="component" value="Unassembled WGS sequence"/>
</dbReference>
<sequence>MHRCPCIYIFGGLPTLIYLIFGNNILSFIGLIWVALAVAVEKAATIFLDRELRKIIKRLIGCLKTRVKPLDYHTAIGTAAQGTR</sequence>
<dbReference type="AlphaFoldDB" id="A0A816XCZ2"/>
<name>A0A816XCZ2_9BILA</name>
<accession>A0A816XCZ2</accession>
<evidence type="ECO:0000313" key="1">
    <source>
        <dbReference type="EMBL" id="CAF2145478.1"/>
    </source>
</evidence>
<protein>
    <submittedName>
        <fullName evidence="1">Uncharacterized protein</fullName>
    </submittedName>
</protein>